<dbReference type="EMBL" id="JAAKYA010000042">
    <property type="protein sequence ID" value="NGO39030.1"/>
    <property type="molecule type" value="Genomic_DNA"/>
</dbReference>
<dbReference type="SUPFAM" id="SSF49785">
    <property type="entry name" value="Galactose-binding domain-like"/>
    <property type="match status" value="1"/>
</dbReference>
<dbReference type="Pfam" id="PF22633">
    <property type="entry name" value="F5_F8_type_C_2"/>
    <property type="match status" value="1"/>
</dbReference>
<dbReference type="AlphaFoldDB" id="A0A6M1S0X5"/>
<keyword evidence="3" id="KW-1185">Reference proteome</keyword>
<reference evidence="2 3" key="1">
    <citation type="submission" date="2020-02" db="EMBL/GenBank/DDBJ databases">
        <title>Draft genome sequence of Limisphaera ngatamarikiensis NGM72.4T, a thermophilic Verrucomicrobia grouped in subdivision 3.</title>
        <authorList>
            <person name="Carere C.R."/>
            <person name="Steen J."/>
            <person name="Hugenholtz P."/>
            <person name="Stott M.B."/>
        </authorList>
    </citation>
    <scope>NUCLEOTIDE SEQUENCE [LARGE SCALE GENOMIC DNA]</scope>
    <source>
        <strain evidence="2 3">NGM72.4</strain>
    </source>
</reference>
<evidence type="ECO:0000256" key="1">
    <source>
        <dbReference type="SAM" id="MobiDB-lite"/>
    </source>
</evidence>
<dbReference type="InterPro" id="IPR008979">
    <property type="entry name" value="Galactose-bd-like_sf"/>
</dbReference>
<feature type="region of interest" description="Disordered" evidence="1">
    <location>
        <begin position="33"/>
        <end position="57"/>
    </location>
</feature>
<evidence type="ECO:0000313" key="3">
    <source>
        <dbReference type="Proteomes" id="UP000477311"/>
    </source>
</evidence>
<dbReference type="Gene3D" id="2.60.120.260">
    <property type="entry name" value="Galactose-binding domain-like"/>
    <property type="match status" value="1"/>
</dbReference>
<dbReference type="Proteomes" id="UP000477311">
    <property type="component" value="Unassembled WGS sequence"/>
</dbReference>
<organism evidence="2 3">
    <name type="scientific">Limisphaera ngatamarikiensis</name>
    <dbReference type="NCBI Taxonomy" id="1324935"/>
    <lineage>
        <taxon>Bacteria</taxon>
        <taxon>Pseudomonadati</taxon>
        <taxon>Verrucomicrobiota</taxon>
        <taxon>Verrucomicrobiia</taxon>
        <taxon>Limisphaerales</taxon>
        <taxon>Limisphaeraceae</taxon>
        <taxon>Limisphaera</taxon>
    </lineage>
</organism>
<evidence type="ECO:0000313" key="2">
    <source>
        <dbReference type="EMBL" id="NGO39030.1"/>
    </source>
</evidence>
<proteinExistence type="predicted"/>
<name>A0A6M1S0X5_9BACT</name>
<protein>
    <submittedName>
        <fullName evidence="2">Discoidin domain-containing protein</fullName>
    </submittedName>
</protein>
<accession>A0A6M1S0X5</accession>
<gene>
    <name evidence="2" type="ORF">G4L39_06420</name>
</gene>
<comment type="caution">
    <text evidence="2">The sequence shown here is derived from an EMBL/GenBank/DDBJ whole genome shotgun (WGS) entry which is preliminary data.</text>
</comment>
<sequence length="220" mass="24383">MSTAICLALVWGVLGPAPGRAQEKVPLELKLPAPTLKGTPEDLPSGPNIEPLSDKPRPPFYVPKGVTNVALGKPVTASVQPFTGELSQITDGRKEAFDYDTVEFRRGTQWVQVDLGQPYRIYAIVMWHDHRYIQVFHDVIVQVSNDPEFKEGVITLFNNDTDNTSGQGVGTDREYFETHEGKIVDGKGVTARYVRCYTRGSSQSALNCWQEIEVYALPAS</sequence>